<dbReference type="AlphaFoldDB" id="A0A087DBM3"/>
<dbReference type="OrthoDB" id="1766270at2"/>
<dbReference type="PROSITE" id="PS50943">
    <property type="entry name" value="HTH_CROC1"/>
    <property type="match status" value="1"/>
</dbReference>
<dbReference type="RefSeq" id="WP_033517961.1">
    <property type="nucleotide sequence ID" value="NZ_JASOEM010000020.1"/>
</dbReference>
<reference evidence="2 3" key="1">
    <citation type="submission" date="2014-03" db="EMBL/GenBank/DDBJ databases">
        <title>Genomics of Bifidobacteria.</title>
        <authorList>
            <person name="Ventura M."/>
            <person name="Milani C."/>
            <person name="Lugli G.A."/>
        </authorList>
    </citation>
    <scope>NUCLEOTIDE SEQUENCE [LARGE SCALE GENOMIC DNA]</scope>
    <source>
        <strain evidence="2 3">LMG 21589</strain>
    </source>
</reference>
<dbReference type="EMBL" id="JGZO01000014">
    <property type="protein sequence ID" value="KFI92923.1"/>
    <property type="molecule type" value="Genomic_DNA"/>
</dbReference>
<evidence type="ECO:0000313" key="2">
    <source>
        <dbReference type="EMBL" id="KFI92923.1"/>
    </source>
</evidence>
<organism evidence="2 3">
    <name type="scientific">Bifidobacterium scardovii</name>
    <dbReference type="NCBI Taxonomy" id="158787"/>
    <lineage>
        <taxon>Bacteria</taxon>
        <taxon>Bacillati</taxon>
        <taxon>Actinomycetota</taxon>
        <taxon>Actinomycetes</taxon>
        <taxon>Bifidobacteriales</taxon>
        <taxon>Bifidobacteriaceae</taxon>
        <taxon>Bifidobacterium</taxon>
    </lineage>
</organism>
<dbReference type="STRING" id="158787.BSCA_1653"/>
<protein>
    <recommendedName>
        <fullName evidence="1">HTH cro/C1-type domain-containing protein</fullName>
    </recommendedName>
</protein>
<dbReference type="GeneID" id="85164880"/>
<evidence type="ECO:0000259" key="1">
    <source>
        <dbReference type="PROSITE" id="PS50943"/>
    </source>
</evidence>
<dbReference type="eggNOG" id="ENOG5030MZ7">
    <property type="taxonomic scope" value="Bacteria"/>
</dbReference>
<sequence length="357" mass="41116">MEIDSKLLMQALKKAGEDRSMTQEELGKQLGFSKDRAKNIFTGRTKLSGDDVLRILSNPQYSLPKLKKYMPYWRLRRDLADVEKESQIMDAINESALMFPRRIQSSLMQTNVRKSSTEMARDVMSDKRWWMLQTGWICSAAIDGETVVFSPVAPDFLTAVKAMKRIGWIAYNKGMNTACAYWEKINGGKSEPESNAYCEETLRSYIINPDNGFDLDSGFLRVVTDRSIGSIEIDRAKELSKFINIIEDVVENWSRYSLSDRTDEYGFSPADLYRDKFEYLEAAVLEMCAIHHDLVESDVEIEESVERQYLQIMSEDGKRYRYSALIDPILAVNDRAGRLTSPTVDDWKRYNALQKSR</sequence>
<keyword evidence="3" id="KW-1185">Reference proteome</keyword>
<proteinExistence type="predicted"/>
<dbReference type="SUPFAM" id="SSF47413">
    <property type="entry name" value="lambda repressor-like DNA-binding domains"/>
    <property type="match status" value="1"/>
</dbReference>
<feature type="domain" description="HTH cro/C1-type" evidence="1">
    <location>
        <begin position="12"/>
        <end position="66"/>
    </location>
</feature>
<dbReference type="CDD" id="cd00093">
    <property type="entry name" value="HTH_XRE"/>
    <property type="match status" value="1"/>
</dbReference>
<comment type="caution">
    <text evidence="2">The sequence shown here is derived from an EMBL/GenBank/DDBJ whole genome shotgun (WGS) entry which is preliminary data.</text>
</comment>
<dbReference type="InterPro" id="IPR010982">
    <property type="entry name" value="Lambda_DNA-bd_dom_sf"/>
</dbReference>
<dbReference type="GO" id="GO:0003677">
    <property type="term" value="F:DNA binding"/>
    <property type="evidence" value="ECO:0007669"/>
    <property type="project" value="InterPro"/>
</dbReference>
<name>A0A087DBM3_9BIFI</name>
<dbReference type="SMART" id="SM00530">
    <property type="entry name" value="HTH_XRE"/>
    <property type="match status" value="1"/>
</dbReference>
<dbReference type="InterPro" id="IPR001387">
    <property type="entry name" value="Cro/C1-type_HTH"/>
</dbReference>
<evidence type="ECO:0000313" key="3">
    <source>
        <dbReference type="Proteomes" id="UP000029033"/>
    </source>
</evidence>
<gene>
    <name evidence="2" type="ORF">BSCA_1653</name>
</gene>
<accession>A0A087DBM3</accession>
<dbReference type="Proteomes" id="UP000029033">
    <property type="component" value="Unassembled WGS sequence"/>
</dbReference>